<keyword evidence="5 7" id="KW-1133">Transmembrane helix</keyword>
<organism evidence="10 11">
    <name type="scientific">Sanguibacter inulinus</name>
    <dbReference type="NCBI Taxonomy" id="60922"/>
    <lineage>
        <taxon>Bacteria</taxon>
        <taxon>Bacillati</taxon>
        <taxon>Actinomycetota</taxon>
        <taxon>Actinomycetes</taxon>
        <taxon>Micrococcales</taxon>
        <taxon>Sanguibacteraceae</taxon>
        <taxon>Sanguibacter</taxon>
    </lineage>
</organism>
<dbReference type="PROSITE" id="PS50928">
    <property type="entry name" value="ABC_TM1"/>
    <property type="match status" value="1"/>
</dbReference>
<dbReference type="GO" id="GO:0005886">
    <property type="term" value="C:plasma membrane"/>
    <property type="evidence" value="ECO:0007669"/>
    <property type="project" value="UniProtKB-SubCell"/>
</dbReference>
<feature type="transmembrane region" description="Helical" evidence="7">
    <location>
        <begin position="152"/>
        <end position="174"/>
    </location>
</feature>
<accession>A0A853ERM6</accession>
<dbReference type="Pfam" id="PF00528">
    <property type="entry name" value="BPD_transp_1"/>
    <property type="match status" value="1"/>
</dbReference>
<evidence type="ECO:0000313" key="11">
    <source>
        <dbReference type="Proteomes" id="UP000561011"/>
    </source>
</evidence>
<gene>
    <name evidence="10" type="ORF">HZZ10_06900</name>
</gene>
<evidence type="ECO:0000256" key="2">
    <source>
        <dbReference type="ARBA" id="ARBA00022448"/>
    </source>
</evidence>
<dbReference type="AlphaFoldDB" id="A0A853ERM6"/>
<dbReference type="InterPro" id="IPR000515">
    <property type="entry name" value="MetI-like"/>
</dbReference>
<evidence type="ECO:0000256" key="5">
    <source>
        <dbReference type="ARBA" id="ARBA00022989"/>
    </source>
</evidence>
<feature type="region of interest" description="Disordered" evidence="8">
    <location>
        <begin position="1"/>
        <end position="69"/>
    </location>
</feature>
<dbReference type="InterPro" id="IPR035906">
    <property type="entry name" value="MetI-like_sf"/>
</dbReference>
<feature type="compositionally biased region" description="Low complexity" evidence="8">
    <location>
        <begin position="1"/>
        <end position="50"/>
    </location>
</feature>
<evidence type="ECO:0000313" key="10">
    <source>
        <dbReference type="EMBL" id="NYS93256.1"/>
    </source>
</evidence>
<keyword evidence="3" id="KW-1003">Cell membrane</keyword>
<feature type="transmembrane region" description="Helical" evidence="7">
    <location>
        <begin position="186"/>
        <end position="205"/>
    </location>
</feature>
<evidence type="ECO:0000256" key="1">
    <source>
        <dbReference type="ARBA" id="ARBA00004651"/>
    </source>
</evidence>
<evidence type="ECO:0000259" key="9">
    <source>
        <dbReference type="PROSITE" id="PS50928"/>
    </source>
</evidence>
<feature type="transmembrane region" description="Helical" evidence="7">
    <location>
        <begin position="78"/>
        <end position="97"/>
    </location>
</feature>
<dbReference type="EMBL" id="JACBYE010000012">
    <property type="protein sequence ID" value="NYS93256.1"/>
    <property type="molecule type" value="Genomic_DNA"/>
</dbReference>
<reference evidence="10 11" key="1">
    <citation type="submission" date="2020-07" db="EMBL/GenBank/DDBJ databases">
        <title>MOT database genomes.</title>
        <authorList>
            <person name="Joseph S."/>
            <person name="Aduse-Opoku J."/>
            <person name="Hashim A."/>
            <person name="Wade W."/>
            <person name="Curtis M."/>
        </authorList>
    </citation>
    <scope>NUCLEOTIDE SEQUENCE [LARGE SCALE GENOMIC DNA]</scope>
    <source>
        <strain evidence="10 11">DSM 100099</strain>
    </source>
</reference>
<dbReference type="CDD" id="cd06261">
    <property type="entry name" value="TM_PBP2"/>
    <property type="match status" value="1"/>
</dbReference>
<dbReference type="FunFam" id="1.10.3720.10:FF:000003">
    <property type="entry name" value="Aliphatic sulfonate ABC transporter permease"/>
    <property type="match status" value="1"/>
</dbReference>
<evidence type="ECO:0000256" key="7">
    <source>
        <dbReference type="RuleBase" id="RU363032"/>
    </source>
</evidence>
<proteinExistence type="inferred from homology"/>
<feature type="transmembrane region" description="Helical" evidence="7">
    <location>
        <begin position="276"/>
        <end position="295"/>
    </location>
</feature>
<name>A0A853ERM6_9MICO</name>
<sequence>MTARTDAPSTTDTPTGTSPARSSASSTATSAPSTTSAPATTSATAERPASGSATPVPTGKPTAAPGARRLRLPDRSTWATLLLALPVPIVGLLLWNLGVKQAWTLPFGIQMGFLPTPVEVAQRILDLAGAGSIDDAFSGTLLDHLGASTVRVLSGFGLAALLAIPLGVIMGRFSLAFKMLDPTVNLTRPIPVTAWAPLTLLIIGYGDGSAIFLVFLAAFFPILLNTISGVRQVPVRLVEAASMLGTRSGQVLYKVILPASMRSIVGGLRIALGLSWVILVVGETVGISTGLGAMITQARDMSKTDLIVAGMVIIGLAGFVADRVLVGLVKLVTRSRPTLS</sequence>
<keyword evidence="4 7" id="KW-0812">Transmembrane</keyword>
<comment type="similarity">
    <text evidence="7">Belongs to the binding-protein-dependent transport system permease family.</text>
</comment>
<comment type="caution">
    <text evidence="10">The sequence shown here is derived from an EMBL/GenBank/DDBJ whole genome shotgun (WGS) entry which is preliminary data.</text>
</comment>
<dbReference type="GO" id="GO:0042918">
    <property type="term" value="P:alkanesulfonate transmembrane transport"/>
    <property type="evidence" value="ECO:0007669"/>
    <property type="project" value="UniProtKB-ARBA"/>
</dbReference>
<dbReference type="PANTHER" id="PTHR30151">
    <property type="entry name" value="ALKANE SULFONATE ABC TRANSPORTER-RELATED, MEMBRANE SUBUNIT"/>
    <property type="match status" value="1"/>
</dbReference>
<feature type="domain" description="ABC transmembrane type-1" evidence="9">
    <location>
        <begin position="145"/>
        <end position="325"/>
    </location>
</feature>
<keyword evidence="6 7" id="KW-0472">Membrane</keyword>
<evidence type="ECO:0000256" key="8">
    <source>
        <dbReference type="SAM" id="MobiDB-lite"/>
    </source>
</evidence>
<dbReference type="RefSeq" id="WP_179912951.1">
    <property type="nucleotide sequence ID" value="NZ_JACBYE010000012.1"/>
</dbReference>
<evidence type="ECO:0000256" key="4">
    <source>
        <dbReference type="ARBA" id="ARBA00022692"/>
    </source>
</evidence>
<dbReference type="PANTHER" id="PTHR30151:SF0">
    <property type="entry name" value="ABC TRANSPORTER PERMEASE PROTEIN MJ0413-RELATED"/>
    <property type="match status" value="1"/>
</dbReference>
<keyword evidence="11" id="KW-1185">Reference proteome</keyword>
<dbReference type="Proteomes" id="UP000561011">
    <property type="component" value="Unassembled WGS sequence"/>
</dbReference>
<keyword evidence="2 7" id="KW-0813">Transport</keyword>
<protein>
    <submittedName>
        <fullName evidence="10">ABC transporter permease</fullName>
    </submittedName>
</protein>
<evidence type="ECO:0000256" key="6">
    <source>
        <dbReference type="ARBA" id="ARBA00023136"/>
    </source>
</evidence>
<comment type="subcellular location">
    <subcellularLocation>
        <location evidence="1 7">Cell membrane</location>
        <topology evidence="1 7">Multi-pass membrane protein</topology>
    </subcellularLocation>
</comment>
<evidence type="ECO:0000256" key="3">
    <source>
        <dbReference type="ARBA" id="ARBA00022475"/>
    </source>
</evidence>
<dbReference type="SUPFAM" id="SSF161098">
    <property type="entry name" value="MetI-like"/>
    <property type="match status" value="1"/>
</dbReference>
<feature type="transmembrane region" description="Helical" evidence="7">
    <location>
        <begin position="307"/>
        <end position="329"/>
    </location>
</feature>
<dbReference type="Gene3D" id="1.10.3720.10">
    <property type="entry name" value="MetI-like"/>
    <property type="match status" value="1"/>
</dbReference>
<feature type="transmembrane region" description="Helical" evidence="7">
    <location>
        <begin position="211"/>
        <end position="230"/>
    </location>
</feature>